<feature type="non-terminal residue" evidence="1">
    <location>
        <position position="99"/>
    </location>
</feature>
<accession>A0A2R5FDH3</accession>
<sequence length="99" mass="11284">MLTHCKTYQDTSVGRQGMRYNTMAAVKKSAANVIVPCPCGSLQWRFNLPTHYENCSQFQGARVSKIPEKLFFKKKGKQTITEQLYVAVSEEEKSILHEV</sequence>
<dbReference type="EMBL" id="BEYU01001945">
    <property type="protein sequence ID" value="GBG16346.1"/>
    <property type="molecule type" value="Genomic_DNA"/>
</dbReference>
<gene>
    <name evidence="1" type="ORF">FCC1311_118212</name>
</gene>
<reference evidence="1 2" key="1">
    <citation type="submission" date="2017-12" db="EMBL/GenBank/DDBJ databases">
        <title>Sequencing, de novo assembly and annotation of complete genome of a new Thraustochytrid species, strain FCC1311.</title>
        <authorList>
            <person name="Sedici K."/>
            <person name="Godart F."/>
            <person name="Aiese Cigliano R."/>
            <person name="Sanseverino W."/>
            <person name="Barakat M."/>
            <person name="Ortet P."/>
            <person name="Marechal E."/>
            <person name="Cagnac O."/>
            <person name="Amato A."/>
        </authorList>
    </citation>
    <scope>NUCLEOTIDE SEQUENCE [LARGE SCALE GENOMIC DNA]</scope>
</reference>
<dbReference type="InParanoid" id="A0A2R5FDH3"/>
<name>A0A2R5FDH3_9STRA</name>
<keyword evidence="2" id="KW-1185">Reference proteome</keyword>
<dbReference type="AlphaFoldDB" id="A0A2R5FDH3"/>
<protein>
    <submittedName>
        <fullName evidence="1">Uncharacterized protein</fullName>
    </submittedName>
</protein>
<comment type="caution">
    <text evidence="1">The sequence shown here is derived from an EMBL/GenBank/DDBJ whole genome shotgun (WGS) entry which is preliminary data.</text>
</comment>
<dbReference type="Proteomes" id="UP000241890">
    <property type="component" value="Unassembled WGS sequence"/>
</dbReference>
<evidence type="ECO:0000313" key="1">
    <source>
        <dbReference type="EMBL" id="GBG16346.1"/>
    </source>
</evidence>
<organism evidence="1 2">
    <name type="scientific">Hondaea fermentalgiana</name>
    <dbReference type="NCBI Taxonomy" id="2315210"/>
    <lineage>
        <taxon>Eukaryota</taxon>
        <taxon>Sar</taxon>
        <taxon>Stramenopiles</taxon>
        <taxon>Bigyra</taxon>
        <taxon>Labyrinthulomycetes</taxon>
        <taxon>Thraustochytrida</taxon>
        <taxon>Thraustochytriidae</taxon>
        <taxon>Hondaea</taxon>
    </lineage>
</organism>
<proteinExistence type="predicted"/>
<evidence type="ECO:0000313" key="2">
    <source>
        <dbReference type="Proteomes" id="UP000241890"/>
    </source>
</evidence>